<dbReference type="Gene3D" id="3.40.50.12780">
    <property type="entry name" value="N-terminal domain of ligase-like"/>
    <property type="match status" value="1"/>
</dbReference>
<dbReference type="OrthoDB" id="10047078at2759"/>
<evidence type="ECO:0000313" key="1">
    <source>
        <dbReference type="EMBL" id="PHH81765.1"/>
    </source>
</evidence>
<gene>
    <name evidence="1" type="ORF">CDD82_7935</name>
</gene>
<proteinExistence type="predicted"/>
<dbReference type="AlphaFoldDB" id="A0A2C5ZIG7"/>
<organism evidence="1 2">
    <name type="scientific">Ophiocordyceps australis</name>
    <dbReference type="NCBI Taxonomy" id="1399860"/>
    <lineage>
        <taxon>Eukaryota</taxon>
        <taxon>Fungi</taxon>
        <taxon>Dikarya</taxon>
        <taxon>Ascomycota</taxon>
        <taxon>Pezizomycotina</taxon>
        <taxon>Sordariomycetes</taxon>
        <taxon>Hypocreomycetidae</taxon>
        <taxon>Hypocreales</taxon>
        <taxon>Ophiocordycipitaceae</taxon>
        <taxon>Ophiocordyceps</taxon>
    </lineage>
</organism>
<dbReference type="PANTHER" id="PTHR43845:SF1">
    <property type="entry name" value="BLR5969 PROTEIN"/>
    <property type="match status" value="1"/>
</dbReference>
<dbReference type="InterPro" id="IPR042099">
    <property type="entry name" value="ANL_N_sf"/>
</dbReference>
<accession>A0A2C5ZIG7</accession>
<keyword evidence="2" id="KW-1185">Reference proteome</keyword>
<sequence length="448" mass="49925">MSRGPFSLAEVLAVARIHPFYTKDAEYPPDGEAVEAALSLARHEAVDLESWPLVHKETLYTVIQRLVNDLSPKNTYRQGVFASITGGGFGSKPLFFATDIWENRQQRSQFGWLIRTCGIVEKGDWVVTVHTAGELYRSLDFMLETLENAGACVLSAGNHMAHADVIGLVMRYHINVLTGDSSQIVQLVMAISQLAKPERDSIMVNKIIYTSEVLTRAQRTYIKGVLGPVKIYSLLASAESGSWAVSNPDMTGEVTGSSADFIFDRRSIMVEIVDDSGASTLRPGETGRIAQTSLSRLRNPLVRYLTGDMGSLQAFPRQSLVCDSDRQHLGLFRLHGRDKRFSFDWDGEYLSFADLEALITSEQYGVLQWQVILDNMDHSPLSSLELRVLSALGGEGATSRELEARVRTFVHANPTNEHRFSLSFVHGILDFERSATGRKVTRFINRYN</sequence>
<dbReference type="Proteomes" id="UP000224854">
    <property type="component" value="Unassembled WGS sequence"/>
</dbReference>
<dbReference type="PANTHER" id="PTHR43845">
    <property type="entry name" value="BLR5969 PROTEIN"/>
    <property type="match status" value="1"/>
</dbReference>
<evidence type="ECO:0008006" key="3">
    <source>
        <dbReference type="Google" id="ProtNLM"/>
    </source>
</evidence>
<evidence type="ECO:0000313" key="2">
    <source>
        <dbReference type="Proteomes" id="UP000224854"/>
    </source>
</evidence>
<reference evidence="1 2" key="1">
    <citation type="submission" date="2017-06" db="EMBL/GenBank/DDBJ databases">
        <title>Ant-infecting Ophiocordyceps genomes reveal a high diversity of potential behavioral manipulation genes and a possible major role for enterotoxins.</title>
        <authorList>
            <person name="De Bekker C."/>
            <person name="Evans H.C."/>
            <person name="Brachmann A."/>
            <person name="Hughes D.P."/>
        </authorList>
    </citation>
    <scope>NUCLEOTIDE SEQUENCE [LARGE SCALE GENOMIC DNA]</scope>
    <source>
        <strain evidence="1 2">1348a</strain>
    </source>
</reference>
<comment type="caution">
    <text evidence="1">The sequence shown here is derived from an EMBL/GenBank/DDBJ whole genome shotgun (WGS) entry which is preliminary data.</text>
</comment>
<dbReference type="SUPFAM" id="SSF56801">
    <property type="entry name" value="Acetyl-CoA synthetase-like"/>
    <property type="match status" value="1"/>
</dbReference>
<name>A0A2C5ZIG7_9HYPO</name>
<protein>
    <recommendedName>
        <fullName evidence="3">AMP-dependent synthetase/ligase domain-containing protein</fullName>
    </recommendedName>
</protein>
<dbReference type="EMBL" id="NJEU01000098">
    <property type="protein sequence ID" value="PHH81765.1"/>
    <property type="molecule type" value="Genomic_DNA"/>
</dbReference>